<evidence type="ECO:0000256" key="2">
    <source>
        <dbReference type="SAM" id="MobiDB-lite"/>
    </source>
</evidence>
<keyword evidence="1" id="KW-0175">Coiled coil</keyword>
<feature type="compositionally biased region" description="Basic and acidic residues" evidence="2">
    <location>
        <begin position="177"/>
        <end position="191"/>
    </location>
</feature>
<evidence type="ECO:0000313" key="3">
    <source>
        <dbReference type="EMBL" id="OQX50783.1"/>
    </source>
</evidence>
<dbReference type="EMBL" id="MZGJ01000019">
    <property type="protein sequence ID" value="OQX50783.1"/>
    <property type="molecule type" value="Genomic_DNA"/>
</dbReference>
<proteinExistence type="predicted"/>
<evidence type="ECO:0000313" key="4">
    <source>
        <dbReference type="Proteomes" id="UP000192520"/>
    </source>
</evidence>
<organism evidence="3 4">
    <name type="scientific">candidate division CPR3 bacterium 4484_211</name>
    <dbReference type="NCBI Taxonomy" id="1968527"/>
    <lineage>
        <taxon>Bacteria</taxon>
        <taxon>Bacteria division CPR3</taxon>
    </lineage>
</organism>
<feature type="region of interest" description="Disordered" evidence="2">
    <location>
        <begin position="1"/>
        <end position="36"/>
    </location>
</feature>
<accession>A0A1W9NZ09</accession>
<evidence type="ECO:0000256" key="1">
    <source>
        <dbReference type="SAM" id="Coils"/>
    </source>
</evidence>
<reference evidence="4" key="1">
    <citation type="submission" date="2017-03" db="EMBL/GenBank/DDBJ databases">
        <title>Novel pathways for hydrocarbon cycling and metabolic interdependencies in hydrothermal sediment communities.</title>
        <authorList>
            <person name="Dombrowski N."/>
            <person name="Seitz K."/>
            <person name="Teske A."/>
            <person name="Baker B."/>
        </authorList>
    </citation>
    <scope>NUCLEOTIDE SEQUENCE [LARGE SCALE GENOMIC DNA]</scope>
</reference>
<protein>
    <submittedName>
        <fullName evidence="3">Uncharacterized protein</fullName>
    </submittedName>
</protein>
<feature type="coiled-coil region" evidence="1">
    <location>
        <begin position="400"/>
        <end position="440"/>
    </location>
</feature>
<feature type="compositionally biased region" description="Polar residues" evidence="2">
    <location>
        <begin position="9"/>
        <end position="19"/>
    </location>
</feature>
<sequence length="761" mass="85013">MTKRGPESQVPQEAISSTAPVAPAKEGAEPVPLQELTSDEQQFLRFLENPAVQEMIKKRVEILVAQQVEEELQKKKGLEGQTSPASQEVNRYDAALEQAKELVYQYTDLDPEEDFIDPRQVDTLATQLINDPLLPNLLKGEDPQAKLVRQGGSEHTPTTYIILQRPTASEAASQTKPKKEAASPKTVKEEEPPVIPPPETGENLQEQLKKVRAEREKEWPQGALPEKEATGVNNWKELASDFITKADIEEFPRELVADLASRFRGSKGTELIRALNDQTVRIVPLRNVEGKIIEYKLTPQQQEEKPAEIETGTADVMQLSLDEIIQEGQTEALAEHLLENPKAAQQFFKLTTYLTEKIALECLPEPQQLKKERTDARLASLIAVTKATKFLPEVEKALGRAALITTAEELKKTIHENERKKIAKEALGAYESSLQVLEQDTREVLAALEQELPEDRRLEVKTKDNLRLAEMPPATDIQPSTQAFAEALEYVQNLMTVVQHSSRKDYTQESAREDLAVLGQLERALESVIETYTQAEEVEAMHALELAKVATLDETQAIRLVEKALRNDLVPLLKHENAARAVNLLQEQAKQKIVPMLTEFFETHPERLATGEGLIKKKALEQAQHAAEVCQINRFGPVKEGEGKAGYKADYQTSSLLFMENLAAEAIKGPGVEKKHALIIAEDFISWLAARETADEIAERRATPAQRALATALFIVRETEKGKKVDPGHIEELTRAMGIAYKRWQEELGSKASKTAPEPAY</sequence>
<dbReference type="Proteomes" id="UP000192520">
    <property type="component" value="Unassembled WGS sequence"/>
</dbReference>
<name>A0A1W9NZ09_UNCC3</name>
<gene>
    <name evidence="3" type="ORF">B5M47_03195</name>
</gene>
<feature type="compositionally biased region" description="Polar residues" evidence="2">
    <location>
        <begin position="165"/>
        <end position="175"/>
    </location>
</feature>
<comment type="caution">
    <text evidence="3">The sequence shown here is derived from an EMBL/GenBank/DDBJ whole genome shotgun (WGS) entry which is preliminary data.</text>
</comment>
<dbReference type="AlphaFoldDB" id="A0A1W9NZ09"/>
<feature type="region of interest" description="Disordered" evidence="2">
    <location>
        <begin position="165"/>
        <end position="203"/>
    </location>
</feature>